<evidence type="ECO:0000313" key="2">
    <source>
        <dbReference type="Proteomes" id="UP000265520"/>
    </source>
</evidence>
<dbReference type="Proteomes" id="UP000265520">
    <property type="component" value="Unassembled WGS sequence"/>
</dbReference>
<accession>A0A392TA84</accession>
<dbReference type="EMBL" id="LXQA010522506">
    <property type="protein sequence ID" value="MCI57036.1"/>
    <property type="molecule type" value="Genomic_DNA"/>
</dbReference>
<reference evidence="1 2" key="1">
    <citation type="journal article" date="2018" name="Front. Plant Sci.">
        <title>Red Clover (Trifolium pratense) and Zigzag Clover (T. medium) - A Picture of Genomic Similarities and Differences.</title>
        <authorList>
            <person name="Dluhosova J."/>
            <person name="Istvanek J."/>
            <person name="Nedelnik J."/>
            <person name="Repkova J."/>
        </authorList>
    </citation>
    <scope>NUCLEOTIDE SEQUENCE [LARGE SCALE GENOMIC DNA]</scope>
    <source>
        <strain evidence="2">cv. 10/8</strain>
        <tissue evidence="1">Leaf</tissue>
    </source>
</reference>
<feature type="non-terminal residue" evidence="1">
    <location>
        <position position="1"/>
    </location>
</feature>
<proteinExistence type="predicted"/>
<name>A0A392TA84_9FABA</name>
<keyword evidence="2" id="KW-1185">Reference proteome</keyword>
<sequence length="55" mass="5896">PSELKVSTSELKASISELWRVLASSGDAASLGEISLAKRVLNVFLVKLKNKGVVR</sequence>
<protein>
    <submittedName>
        <fullName evidence="1">Uncharacterized protein</fullName>
    </submittedName>
</protein>
<comment type="caution">
    <text evidence="1">The sequence shown here is derived from an EMBL/GenBank/DDBJ whole genome shotgun (WGS) entry which is preliminary data.</text>
</comment>
<organism evidence="1 2">
    <name type="scientific">Trifolium medium</name>
    <dbReference type="NCBI Taxonomy" id="97028"/>
    <lineage>
        <taxon>Eukaryota</taxon>
        <taxon>Viridiplantae</taxon>
        <taxon>Streptophyta</taxon>
        <taxon>Embryophyta</taxon>
        <taxon>Tracheophyta</taxon>
        <taxon>Spermatophyta</taxon>
        <taxon>Magnoliopsida</taxon>
        <taxon>eudicotyledons</taxon>
        <taxon>Gunneridae</taxon>
        <taxon>Pentapetalae</taxon>
        <taxon>rosids</taxon>
        <taxon>fabids</taxon>
        <taxon>Fabales</taxon>
        <taxon>Fabaceae</taxon>
        <taxon>Papilionoideae</taxon>
        <taxon>50 kb inversion clade</taxon>
        <taxon>NPAAA clade</taxon>
        <taxon>Hologalegina</taxon>
        <taxon>IRL clade</taxon>
        <taxon>Trifolieae</taxon>
        <taxon>Trifolium</taxon>
    </lineage>
</organism>
<evidence type="ECO:0000313" key="1">
    <source>
        <dbReference type="EMBL" id="MCI57036.1"/>
    </source>
</evidence>
<dbReference type="AlphaFoldDB" id="A0A392TA84"/>